<comment type="catalytic activity">
    <reaction evidence="1">
        <text>[protein]-peptidylproline (omega=180) = [protein]-peptidylproline (omega=0)</text>
        <dbReference type="Rhea" id="RHEA:16237"/>
        <dbReference type="Rhea" id="RHEA-COMP:10747"/>
        <dbReference type="Rhea" id="RHEA-COMP:10748"/>
        <dbReference type="ChEBI" id="CHEBI:83833"/>
        <dbReference type="ChEBI" id="CHEBI:83834"/>
        <dbReference type="EC" id="5.2.1.8"/>
    </reaction>
</comment>
<dbReference type="Pfam" id="PF00254">
    <property type="entry name" value="FKBP_C"/>
    <property type="match status" value="1"/>
</dbReference>
<dbReference type="InterPro" id="IPR001179">
    <property type="entry name" value="PPIase_FKBP_dom"/>
</dbReference>
<name>A0ABR1GCT5_AURAN</name>
<dbReference type="SUPFAM" id="SSF54534">
    <property type="entry name" value="FKBP-like"/>
    <property type="match status" value="1"/>
</dbReference>
<comment type="caution">
    <text evidence="4">The sequence shown here is derived from an EMBL/GenBank/DDBJ whole genome shotgun (WGS) entry which is preliminary data.</text>
</comment>
<dbReference type="Proteomes" id="UP001363151">
    <property type="component" value="Unassembled WGS sequence"/>
</dbReference>
<organism evidence="4 5">
    <name type="scientific">Aureococcus anophagefferens</name>
    <name type="common">Harmful bloom alga</name>
    <dbReference type="NCBI Taxonomy" id="44056"/>
    <lineage>
        <taxon>Eukaryota</taxon>
        <taxon>Sar</taxon>
        <taxon>Stramenopiles</taxon>
        <taxon>Ochrophyta</taxon>
        <taxon>Pelagophyceae</taxon>
        <taxon>Pelagomonadales</taxon>
        <taxon>Pelagomonadaceae</taxon>
        <taxon>Aureococcus</taxon>
    </lineage>
</organism>
<feature type="compositionally biased region" description="Basic and acidic residues" evidence="2">
    <location>
        <begin position="104"/>
        <end position="115"/>
    </location>
</feature>
<keyword evidence="1" id="KW-0697">Rotamase</keyword>
<dbReference type="EMBL" id="JBBJCI010000034">
    <property type="protein sequence ID" value="KAK7253621.1"/>
    <property type="molecule type" value="Genomic_DNA"/>
</dbReference>
<feature type="compositionally biased region" description="Low complexity" evidence="2">
    <location>
        <begin position="352"/>
        <end position="361"/>
    </location>
</feature>
<dbReference type="EC" id="5.2.1.8" evidence="1"/>
<evidence type="ECO:0000313" key="5">
    <source>
        <dbReference type="Proteomes" id="UP001363151"/>
    </source>
</evidence>
<feature type="domain" description="PPIase FKBP-type" evidence="3">
    <location>
        <begin position="510"/>
        <end position="610"/>
    </location>
</feature>
<dbReference type="PROSITE" id="PS50059">
    <property type="entry name" value="FKBP_PPIASE"/>
    <property type="match status" value="1"/>
</dbReference>
<evidence type="ECO:0000259" key="3">
    <source>
        <dbReference type="PROSITE" id="PS50059"/>
    </source>
</evidence>
<evidence type="ECO:0000313" key="4">
    <source>
        <dbReference type="EMBL" id="KAK7253621.1"/>
    </source>
</evidence>
<evidence type="ECO:0000256" key="2">
    <source>
        <dbReference type="SAM" id="MobiDB-lite"/>
    </source>
</evidence>
<protein>
    <recommendedName>
        <fullName evidence="1">peptidylprolyl isomerase</fullName>
        <ecNumber evidence="1">5.2.1.8</ecNumber>
    </recommendedName>
</protein>
<evidence type="ECO:0000256" key="1">
    <source>
        <dbReference type="PROSITE-ProRule" id="PRU00277"/>
    </source>
</evidence>
<keyword evidence="1" id="KW-0413">Isomerase</keyword>
<reference evidence="4 5" key="1">
    <citation type="submission" date="2024-03" db="EMBL/GenBank/DDBJ databases">
        <title>Aureococcus anophagefferens CCMP1851 and Kratosvirus quantuckense: Draft genome of a second virus-susceptible host strain in the model system.</title>
        <authorList>
            <person name="Chase E."/>
            <person name="Truchon A.R."/>
            <person name="Schepens W."/>
            <person name="Wilhelm S.W."/>
        </authorList>
    </citation>
    <scope>NUCLEOTIDE SEQUENCE [LARGE SCALE GENOMIC DNA]</scope>
    <source>
        <strain evidence="4 5">CCMP1851</strain>
    </source>
</reference>
<proteinExistence type="predicted"/>
<accession>A0ABR1GCT5</accession>
<feature type="region of interest" description="Disordered" evidence="2">
    <location>
        <begin position="103"/>
        <end position="140"/>
    </location>
</feature>
<feature type="region of interest" description="Disordered" evidence="2">
    <location>
        <begin position="35"/>
        <end position="66"/>
    </location>
</feature>
<dbReference type="InterPro" id="IPR046357">
    <property type="entry name" value="PPIase_dom_sf"/>
</dbReference>
<sequence>MSSGACSGTSGVANGYVAAATAGVVDPFPAVCLDGVTDYSDDDDAPAPTPAAPSGEPTPRPADASAVAGAQLSAFWRADASTVASSDAGAVSRADAAAVAVADARSRRSERRSRVLADASPSVRGADASTVARSDAGAVSRADASTLAGALVSAVQRPDARSSPRPTPSPTATPGNPSAAPVFAPTPASQHRADDPTVRVADVAAVAPAHDVAVVAAAAGAESTARSEPIFAVAVLRTGARRADAAAADPSAAPSAASPPVAVSNAIVLDDLDAAAFNADAAAKTAFAGAVEATAPLGTFEEPQLRGRVLEYPARVAVAPREGAAAPLAAEDGFDDVFSVPGARSRAEPAAEEAAVVPLAEGDCSRDAGSDWDSDDDDDENPRNPLVRRAPARASLTPPLDGKCGGGSRATGGSRDAKATCMAAMRLPARSSRLRAATLLCVVASALRPSHVVTRPSRVVDRRDVAPLALAGLAAAALAPGAARGAATKLPSGLVVEDVVVGGGDYPSATSTITMDFAARVGGFDGKPYVTSPATGVRVDLGTDAIAPGLKEAILADARVGTTRRVVVPPSLGYGATGFPREDGTAAGAKGSIVPPDATLYYEFKIRSITLSRGIGFGLNFF</sequence>
<feature type="region of interest" description="Disordered" evidence="2">
    <location>
        <begin position="154"/>
        <end position="196"/>
    </location>
</feature>
<gene>
    <name evidence="4" type="ORF">SO694_00002046</name>
</gene>
<feature type="compositionally biased region" description="Acidic residues" evidence="2">
    <location>
        <begin position="370"/>
        <end position="380"/>
    </location>
</feature>
<feature type="region of interest" description="Disordered" evidence="2">
    <location>
        <begin position="345"/>
        <end position="416"/>
    </location>
</feature>
<feature type="compositionally biased region" description="Pro residues" evidence="2">
    <location>
        <begin position="47"/>
        <end position="60"/>
    </location>
</feature>
<keyword evidence="5" id="KW-1185">Reference proteome</keyword>
<dbReference type="Gene3D" id="3.10.50.40">
    <property type="match status" value="1"/>
</dbReference>